<reference evidence="3" key="1">
    <citation type="submission" date="2021-01" db="EMBL/GenBank/DDBJ databases">
        <title>Whole genome shotgun sequence of Actinoplanes siamensis NBRC 109076.</title>
        <authorList>
            <person name="Komaki H."/>
            <person name="Tamura T."/>
        </authorList>
    </citation>
    <scope>NUCLEOTIDE SEQUENCE</scope>
    <source>
        <strain evidence="3">NBRC 109076</strain>
    </source>
</reference>
<evidence type="ECO:0000313" key="3">
    <source>
        <dbReference type="EMBL" id="GIF08875.1"/>
    </source>
</evidence>
<evidence type="ECO:0000256" key="1">
    <source>
        <dbReference type="SAM" id="Coils"/>
    </source>
</evidence>
<feature type="transmembrane region" description="Helical" evidence="2">
    <location>
        <begin position="53"/>
        <end position="71"/>
    </location>
</feature>
<keyword evidence="4" id="KW-1185">Reference proteome</keyword>
<organism evidence="3 4">
    <name type="scientific">Actinoplanes siamensis</name>
    <dbReference type="NCBI Taxonomy" id="1223317"/>
    <lineage>
        <taxon>Bacteria</taxon>
        <taxon>Bacillati</taxon>
        <taxon>Actinomycetota</taxon>
        <taxon>Actinomycetes</taxon>
        <taxon>Micromonosporales</taxon>
        <taxon>Micromonosporaceae</taxon>
        <taxon>Actinoplanes</taxon>
    </lineage>
</organism>
<feature type="transmembrane region" description="Helical" evidence="2">
    <location>
        <begin position="78"/>
        <end position="99"/>
    </location>
</feature>
<evidence type="ECO:0008006" key="5">
    <source>
        <dbReference type="Google" id="ProtNLM"/>
    </source>
</evidence>
<feature type="transmembrane region" description="Helical" evidence="2">
    <location>
        <begin position="105"/>
        <end position="124"/>
    </location>
</feature>
<proteinExistence type="predicted"/>
<dbReference type="EMBL" id="BOMW01000069">
    <property type="protein sequence ID" value="GIF08875.1"/>
    <property type="molecule type" value="Genomic_DNA"/>
</dbReference>
<evidence type="ECO:0000256" key="2">
    <source>
        <dbReference type="SAM" id="Phobius"/>
    </source>
</evidence>
<dbReference type="RefSeq" id="WP_239103067.1">
    <property type="nucleotide sequence ID" value="NZ_BOMW01000069.1"/>
</dbReference>
<keyword evidence="2" id="KW-1133">Transmembrane helix</keyword>
<gene>
    <name evidence="3" type="ORF">Asi03nite_64130</name>
</gene>
<accession>A0A919TPG8</accession>
<feature type="coiled-coil region" evidence="1">
    <location>
        <begin position="275"/>
        <end position="387"/>
    </location>
</feature>
<keyword evidence="1" id="KW-0175">Coiled coil</keyword>
<keyword evidence="2" id="KW-0812">Transmembrane</keyword>
<name>A0A919TPG8_9ACTN</name>
<sequence>MNTTAGPAQGAVDSGMKQNLLAAWGPWIAMTAAVVLTAKGEFDLAVLAHFDETIAWMFPVMIDVYVITAFHRRRRKDMIISALLMIFCQIAVHLLPVYITEGEQTPWGLVVAVACIAPIVVVRVKMLTGRTAAEIAAGQHAAQREDELRAAQAEIAGLRRQLTDTRAQAETEIGRASAEAQARQVAETRAAEAEAQIAQAETRAAAEAETRAEIEAAAKAEIGRAEAAAAAAERRAIEQAELARIAQGQLAEARETADRAMVARVVAEQGAAGQVERLTTAAEQIQAQLQARIEQASAAADSANEQVTALGERVRTLQAQLTEAREYGERQSTSKVRTEQLLAGLQAERDDALAELEQTRLAAATEIERLGRQLARASERAEIASGRQAEISRGPGRKSLAAVPGALAGNLPVVETVAPETVATVLVAWAETPEATQAELRERTGISDRTIRKVLKAIPAEIAGEVAGQVLALTDGRAA</sequence>
<dbReference type="Proteomes" id="UP000629619">
    <property type="component" value="Unassembled WGS sequence"/>
</dbReference>
<feature type="coiled-coil region" evidence="1">
    <location>
        <begin position="141"/>
        <end position="235"/>
    </location>
</feature>
<evidence type="ECO:0000313" key="4">
    <source>
        <dbReference type="Proteomes" id="UP000629619"/>
    </source>
</evidence>
<comment type="caution">
    <text evidence="3">The sequence shown here is derived from an EMBL/GenBank/DDBJ whole genome shotgun (WGS) entry which is preliminary data.</text>
</comment>
<feature type="transmembrane region" description="Helical" evidence="2">
    <location>
        <begin position="20"/>
        <end position="38"/>
    </location>
</feature>
<keyword evidence="2" id="KW-0472">Membrane</keyword>
<protein>
    <recommendedName>
        <fullName evidence="5">DUF2637 domain-containing protein</fullName>
    </recommendedName>
</protein>
<dbReference type="AlphaFoldDB" id="A0A919TPG8"/>